<dbReference type="Proteomes" id="UP000095283">
    <property type="component" value="Unplaced"/>
</dbReference>
<dbReference type="GO" id="GO:0036228">
    <property type="term" value="P:protein localization to nuclear inner membrane"/>
    <property type="evidence" value="ECO:0007669"/>
    <property type="project" value="TreeGrafter"/>
</dbReference>
<dbReference type="GO" id="GO:0006405">
    <property type="term" value="P:RNA export from nucleus"/>
    <property type="evidence" value="ECO:0007669"/>
    <property type="project" value="TreeGrafter"/>
</dbReference>
<comment type="subcellular location">
    <subcellularLocation>
        <location evidence="1">Nucleus</location>
    </subcellularLocation>
</comment>
<comment type="similarity">
    <text evidence="2">Belongs to the non-repetitive/WGA-negative nucleoporin family.</text>
</comment>
<dbReference type="PANTHER" id="PTHR10350">
    <property type="entry name" value="NUCLEAR PORE COMPLEX PROTEIN NUP155"/>
    <property type="match status" value="1"/>
</dbReference>
<protein>
    <submittedName>
        <fullName evidence="7">Nucleoporin_C domain-containing protein</fullName>
    </submittedName>
</protein>
<dbReference type="InterPro" id="IPR042538">
    <property type="entry name" value="Nucleoporin_Nup155_C_3"/>
</dbReference>
<dbReference type="GO" id="GO:0044611">
    <property type="term" value="C:nuclear pore inner ring"/>
    <property type="evidence" value="ECO:0007669"/>
    <property type="project" value="TreeGrafter"/>
</dbReference>
<dbReference type="AlphaFoldDB" id="A0A1I7X7R9"/>
<organism evidence="6 7">
    <name type="scientific">Heterorhabditis bacteriophora</name>
    <name type="common">Entomopathogenic nematode worm</name>
    <dbReference type="NCBI Taxonomy" id="37862"/>
    <lineage>
        <taxon>Eukaryota</taxon>
        <taxon>Metazoa</taxon>
        <taxon>Ecdysozoa</taxon>
        <taxon>Nematoda</taxon>
        <taxon>Chromadorea</taxon>
        <taxon>Rhabditida</taxon>
        <taxon>Rhabditina</taxon>
        <taxon>Rhabditomorpha</taxon>
        <taxon>Strongyloidea</taxon>
        <taxon>Heterorhabditidae</taxon>
        <taxon>Heterorhabditis</taxon>
    </lineage>
</organism>
<feature type="domain" description="Nucleoporin Nup133/Nup155-like C-terminal" evidence="5">
    <location>
        <begin position="1"/>
        <end position="303"/>
    </location>
</feature>
<name>A0A1I7X7R9_HETBA</name>
<accession>A0A1I7X7R9</accession>
<keyword evidence="3" id="KW-0813">Transport</keyword>
<dbReference type="InterPro" id="IPR007187">
    <property type="entry name" value="Nucleoporin_Nup133/Nup155_C"/>
</dbReference>
<reference evidence="7" key="1">
    <citation type="submission" date="2016-11" db="UniProtKB">
        <authorList>
            <consortium name="WormBaseParasite"/>
        </authorList>
    </citation>
    <scope>IDENTIFICATION</scope>
</reference>
<evidence type="ECO:0000256" key="2">
    <source>
        <dbReference type="ARBA" id="ARBA00007373"/>
    </source>
</evidence>
<evidence type="ECO:0000313" key="6">
    <source>
        <dbReference type="Proteomes" id="UP000095283"/>
    </source>
</evidence>
<dbReference type="Gene3D" id="1.25.40.440">
    <property type="entry name" value="Nucleoporin, helical domain, central subdomain"/>
    <property type="match status" value="1"/>
</dbReference>
<dbReference type="Pfam" id="PF03177">
    <property type="entry name" value="Nucleoporin_C"/>
    <property type="match status" value="1"/>
</dbReference>
<evidence type="ECO:0000256" key="4">
    <source>
        <dbReference type="ARBA" id="ARBA00023242"/>
    </source>
</evidence>
<dbReference type="Gene3D" id="1.20.120.1880">
    <property type="entry name" value="Nucleoporin, helical C-terminal domain"/>
    <property type="match status" value="1"/>
</dbReference>
<keyword evidence="6" id="KW-1185">Reference proteome</keyword>
<evidence type="ECO:0000313" key="7">
    <source>
        <dbReference type="WBParaSite" id="Hba_13472"/>
    </source>
</evidence>
<dbReference type="GO" id="GO:0006606">
    <property type="term" value="P:protein import into nucleus"/>
    <property type="evidence" value="ECO:0007669"/>
    <property type="project" value="TreeGrafter"/>
</dbReference>
<evidence type="ECO:0000259" key="5">
    <source>
        <dbReference type="Pfam" id="PF03177"/>
    </source>
</evidence>
<dbReference type="InterPro" id="IPR042537">
    <property type="entry name" value="Nucleoporin_Nup155_C_2"/>
</dbReference>
<keyword evidence="4" id="KW-0539">Nucleus</keyword>
<sequence length="616" mass="71408">MSSDDELAHAAVFRWMLERNMANLILQSKSPFVEQFLTHEISSGRGQRYLDLLWRFYEKSGNYDKASILLSRLADNDNEDISLSQRFAYLSHAIICAQAGSDANTKAAIQDLRDKVEVAHIQMAIKDSIDVHSPKHQDLVKLLDGPILSLQELLVKFAGPFELYKIQLAIFHCANLYNEERLIAVWENIIQSEFKYEGEVAERLLCSLHDLHAIYGQTNYFPTEFVLRRVLELGSGFGCRSVRSLAPGFFVSLIGKIDLNLSKFLKFLTDEYRSGDPWWTSNEPGQRYIMEVGIAVIESFLENSASYTPHQRKEKYQSWFIEPQKLIEDRRTSYQKLIRNAPWRVDKATIQHVSTNGELYISSNNVSSIERLHWRECTDEEEWLSTQKPNLLFKECKSDMENNSLYPYLETTAFRRIEWHRAIIMDEYFGNFVVHTERGSAVLSERTQDISPESHLPISLGTFLLVSLCFVRFYSLVNKKLLAMNLFPLVQMNSSVDVIFTTHLIIRKWKIHLGRSEIRESWLGRWVRFSSRKVGCNHEVCMTIEVVECPPYPVRIKSGTPEVCCFLKLYKNYNVLSLLQLKVRCVYNGERDAKQRAVLFCPGLGQLIYDRDSIIR</sequence>
<dbReference type="GO" id="GO:0017056">
    <property type="term" value="F:structural constituent of nuclear pore"/>
    <property type="evidence" value="ECO:0007669"/>
    <property type="project" value="InterPro"/>
</dbReference>
<evidence type="ECO:0000256" key="3">
    <source>
        <dbReference type="ARBA" id="ARBA00022448"/>
    </source>
</evidence>
<dbReference type="PANTHER" id="PTHR10350:SF6">
    <property type="entry name" value="NUCLEAR PORE COMPLEX PROTEIN NUP155"/>
    <property type="match status" value="1"/>
</dbReference>
<dbReference type="GO" id="GO:0000972">
    <property type="term" value="P:transcription-dependent tethering of RNA polymerase II gene DNA at nuclear periphery"/>
    <property type="evidence" value="ECO:0007669"/>
    <property type="project" value="TreeGrafter"/>
</dbReference>
<dbReference type="FunFam" id="1.25.40.440:FF:000001">
    <property type="entry name" value="Nuclear pore complex subunit"/>
    <property type="match status" value="1"/>
</dbReference>
<dbReference type="WBParaSite" id="Hba_13472">
    <property type="protein sequence ID" value="Hba_13472"/>
    <property type="gene ID" value="Hba_13472"/>
</dbReference>
<evidence type="ECO:0000256" key="1">
    <source>
        <dbReference type="ARBA" id="ARBA00004123"/>
    </source>
</evidence>
<proteinExistence type="inferred from homology"/>
<dbReference type="InterPro" id="IPR004870">
    <property type="entry name" value="Nucleoporin_Nup155"/>
</dbReference>